<keyword evidence="1" id="KW-0472">Membrane</keyword>
<name>A0A5N0T7Z5_9MICO</name>
<evidence type="ECO:0000313" key="3">
    <source>
        <dbReference type="Proteomes" id="UP000326838"/>
    </source>
</evidence>
<dbReference type="EMBL" id="VYUY01000018">
    <property type="protein sequence ID" value="KAA9131165.1"/>
    <property type="molecule type" value="Genomic_DNA"/>
</dbReference>
<evidence type="ECO:0000256" key="1">
    <source>
        <dbReference type="SAM" id="Phobius"/>
    </source>
</evidence>
<keyword evidence="1" id="KW-0812">Transmembrane</keyword>
<dbReference type="RefSeq" id="WP_150894638.1">
    <property type="nucleotide sequence ID" value="NZ_VYUY01000018.1"/>
</dbReference>
<keyword evidence="1" id="KW-1133">Transmembrane helix</keyword>
<feature type="transmembrane region" description="Helical" evidence="1">
    <location>
        <begin position="20"/>
        <end position="42"/>
    </location>
</feature>
<dbReference type="Proteomes" id="UP000326838">
    <property type="component" value="Unassembled WGS sequence"/>
</dbReference>
<proteinExistence type="predicted"/>
<protein>
    <submittedName>
        <fullName evidence="2">Uncharacterized protein</fullName>
    </submittedName>
</protein>
<organism evidence="2 3">
    <name type="scientific">Microbacterium caowuchunii</name>
    <dbReference type="NCBI Taxonomy" id="2614638"/>
    <lineage>
        <taxon>Bacteria</taxon>
        <taxon>Bacillati</taxon>
        <taxon>Actinomycetota</taxon>
        <taxon>Actinomycetes</taxon>
        <taxon>Micrococcales</taxon>
        <taxon>Microbacteriaceae</taxon>
        <taxon>Microbacterium</taxon>
    </lineage>
</organism>
<gene>
    <name evidence="2" type="ORF">F6B40_12765</name>
</gene>
<dbReference type="AlphaFoldDB" id="A0A5N0T7Z5"/>
<reference evidence="3" key="1">
    <citation type="submission" date="2019-09" db="EMBL/GenBank/DDBJ databases">
        <title>Mumia zhuanghuii sp. nov. isolated from the intestinal contents of plateau pika (Ochotona curzoniae) in the Qinghai-Tibet plateau of China.</title>
        <authorList>
            <person name="Tian Z."/>
        </authorList>
    </citation>
    <scope>NUCLEOTIDE SEQUENCE [LARGE SCALE GENOMIC DNA]</scope>
    <source>
        <strain evidence="3">L-033</strain>
    </source>
</reference>
<sequence length="241" mass="27302">MTPSPTPLPTAAEISINWDSFVPDLIVGLFTGLLVGLILAWTQSRAARKRERREIELRWEALRPRVGAQLLDPWDRRVMGPTLEEFASRTDALRELVEDVPLGSWAEVLDSEELRNLHELAKAATELHGAAPRFDGFLMVDIATYLAHPRGYGGPEYPSDFETAKLVRPYAVERLFASPMLSGHGGFFRDIRYESPVVQAMVDHPPVTYQEVLSMIERAEKYYGLCAVSIVDAQMTRFWYH</sequence>
<keyword evidence="3" id="KW-1185">Reference proteome</keyword>
<accession>A0A5N0T7Z5</accession>
<evidence type="ECO:0000313" key="2">
    <source>
        <dbReference type="EMBL" id="KAA9131165.1"/>
    </source>
</evidence>
<comment type="caution">
    <text evidence="2">The sequence shown here is derived from an EMBL/GenBank/DDBJ whole genome shotgun (WGS) entry which is preliminary data.</text>
</comment>